<dbReference type="HAMAP" id="MF_01894">
    <property type="entry name" value="Smc_prok"/>
    <property type="match status" value="1"/>
</dbReference>
<comment type="caution">
    <text evidence="10">The sequence shown here is derived from an EMBL/GenBank/DDBJ whole genome shotgun (WGS) entry which is preliminary data.</text>
</comment>
<keyword evidence="1 6" id="KW-0963">Cytoplasm</keyword>
<feature type="compositionally biased region" description="Basic and acidic residues" evidence="7">
    <location>
        <begin position="466"/>
        <end position="475"/>
    </location>
</feature>
<dbReference type="InterPro" id="IPR003395">
    <property type="entry name" value="RecF/RecN/SMC_N"/>
</dbReference>
<dbReference type="NCBIfam" id="TIGR02168">
    <property type="entry name" value="SMC_prok_B"/>
    <property type="match status" value="1"/>
</dbReference>
<evidence type="ECO:0000256" key="5">
    <source>
        <dbReference type="ARBA" id="ARBA00023125"/>
    </source>
</evidence>
<dbReference type="SUPFAM" id="SSF52540">
    <property type="entry name" value="P-loop containing nucleoside triphosphate hydrolases"/>
    <property type="match status" value="1"/>
</dbReference>
<evidence type="ECO:0000256" key="7">
    <source>
        <dbReference type="SAM" id="MobiDB-lite"/>
    </source>
</evidence>
<evidence type="ECO:0000313" key="11">
    <source>
        <dbReference type="Proteomes" id="UP001556709"/>
    </source>
</evidence>
<feature type="domain" description="RecF/RecN/SMC N-terminal" evidence="8">
    <location>
        <begin position="3"/>
        <end position="1154"/>
    </location>
</feature>
<dbReference type="EMBL" id="JBAKFM010000002">
    <property type="protein sequence ID" value="MEX0469053.1"/>
    <property type="molecule type" value="Genomic_DNA"/>
</dbReference>
<comment type="subunit">
    <text evidence="6">Homodimer.</text>
</comment>
<feature type="binding site" evidence="6">
    <location>
        <begin position="32"/>
        <end position="39"/>
    </location>
    <ligand>
        <name>ATP</name>
        <dbReference type="ChEBI" id="CHEBI:30616"/>
    </ligand>
</feature>
<protein>
    <recommendedName>
        <fullName evidence="6">Chromosome partition protein Smc</fullName>
    </recommendedName>
</protein>
<keyword evidence="11" id="KW-1185">Reference proteome</keyword>
<evidence type="ECO:0000313" key="10">
    <source>
        <dbReference type="EMBL" id="MEX0469053.1"/>
    </source>
</evidence>
<evidence type="ECO:0000256" key="2">
    <source>
        <dbReference type="ARBA" id="ARBA00022741"/>
    </source>
</evidence>
<dbReference type="Pfam" id="PF06470">
    <property type="entry name" value="SMC_hinge"/>
    <property type="match status" value="1"/>
</dbReference>
<comment type="function">
    <text evidence="6">Required for chromosome condensation and partitioning.</text>
</comment>
<evidence type="ECO:0000259" key="8">
    <source>
        <dbReference type="Pfam" id="PF02463"/>
    </source>
</evidence>
<name>A0ABV3TBQ4_9GAMM</name>
<keyword evidence="5 6" id="KW-0238">DNA-binding</keyword>
<accession>A0ABV3TBQ4</accession>
<keyword evidence="4 6" id="KW-0175">Coiled coil</keyword>
<dbReference type="RefSeq" id="WP_367958719.1">
    <property type="nucleotide sequence ID" value="NZ_JBAKFK010000002.1"/>
</dbReference>
<dbReference type="CDD" id="cd03278">
    <property type="entry name" value="ABC_SMC_barmotin"/>
    <property type="match status" value="2"/>
</dbReference>
<dbReference type="InterPro" id="IPR036277">
    <property type="entry name" value="SMC_hinge_sf"/>
</dbReference>
<reference evidence="10 11" key="1">
    <citation type="submission" date="2024-02" db="EMBL/GenBank/DDBJ databases">
        <title>New especies of Spiribacter isolated from saline water.</title>
        <authorList>
            <person name="Leon M.J."/>
            <person name="De La Haba R."/>
            <person name="Sanchez-Porro C."/>
            <person name="Ventosa A."/>
        </authorList>
    </citation>
    <scope>NUCLEOTIDE SEQUENCE [LARGE SCALE GENOMIC DNA]</scope>
    <source>
        <strain evidence="11">ag22IC6-390</strain>
    </source>
</reference>
<comment type="similarity">
    <text evidence="6">Belongs to the SMC family.</text>
</comment>
<dbReference type="Proteomes" id="UP001556709">
    <property type="component" value="Unassembled WGS sequence"/>
</dbReference>
<dbReference type="SUPFAM" id="SSF57997">
    <property type="entry name" value="Tropomyosin"/>
    <property type="match status" value="1"/>
</dbReference>
<comment type="subcellular location">
    <subcellularLocation>
        <location evidence="6">Cytoplasm</location>
    </subcellularLocation>
</comment>
<sequence>MRLSKIRLTGFKSFVDATPVPFPGGITVIVGPNGCGKSNIIDAVRWVMGESSAKHLRGGSMADVIFSGSGNRKPVGQASIELFFDNSDGSLGGQYAGFAEISVRRQVNRDGQSAYYLNGTRCRRRDITDVFLGTGLGPRSYSIIEQGTISRLIEAKPEELRAYLEEAAGISLYKERRRETERRMRDTHENLERLEDVRDEVGRQLEKLAKQAETAEQYRDLKKQERQRRAELLLLKINAMQAERQSLQQTLAERETALEARVAEQRGCEREMEALRARHAEESDQLNEIQGRYYQLGSDIARIEQRISHRDELRESSQRELEGNREALAEAQQALTADREKEQLLRSRLTTLNPELEAIDQRLAEAEAGVETAQARVDEAREALDAHTEARNQAEGNAEIERARIEQLEERQFDQHRRRQRIDEALDGLVDEAGDDETMTRDLTALREQHQAVGSRLETTESALAEQREARDEAQRRLTATRNRLSEEKARQTSLQTLQDAALGADEALERWLDAAGVDAQKRLAEQLRVEPGWEPAVEAVLGDALQAVAAGDPLALANQTEAPEQGRVMLYRGDDEPAARQPASDTAGQPLQNLLQGPAALCDLLAHVHAAPDVAAAREMLAGLPAGESVVTPDGRWLGHQWLRMLAVEDNAEAGVIARAGALEASAERIRELESEVATAEADCAQAEQRLAELDESRESQMAERSDLERRIAAIEARIESAQAQQKARAKRRDDLQAERDDLIETMETGATSIREARERLQTALDEVEAADAQREPLEKRLHAAREALQAAREQSVETRHSRQDLALRIESAQTALQSVEEAISRSQRQTERLEARNRTLEQSLAEIADPDDSLEHERQSLLERRVAVEDELTAARQKLQAMDAELRELDQKRVAAESAVTELREQAESARYQDHEIEVRIRTQQEQLDGMEVDPAELAAALPADASEADWEKAITRLDERIRRLGPINLAAIDEHQTLSERKSYLDRQHADLSEALETLQDAIQRIDRETRARFKATFDKVNAGLQRLFPRLFGGGQAYLEMTDDDLLETGVTIMARPPGKRISNIHLLSGGEKALAAVSLVFAIFELNPAPFCMLDEVDAPLDEANVGRFCDLLKEMSERVQFIVITHNKATMEAASHLAGVTMAEPGVSRLVAVDVASAVELAEADA</sequence>
<keyword evidence="3 6" id="KW-0067">ATP-binding</keyword>
<dbReference type="InterPro" id="IPR010935">
    <property type="entry name" value="SMC_hinge"/>
</dbReference>
<dbReference type="Gene3D" id="1.10.287.1490">
    <property type="match status" value="1"/>
</dbReference>
<feature type="coiled-coil region" evidence="6">
    <location>
        <begin position="170"/>
        <end position="411"/>
    </location>
</feature>
<comment type="domain">
    <text evidence="6">Contains large globular domains required for ATP hydrolysis at each terminus and a third globular domain forming a flexible hinge near the middle of the molecule. These domains are separated by coiled-coil structures.</text>
</comment>
<feature type="coiled-coil region" evidence="6">
    <location>
        <begin position="664"/>
        <end position="908"/>
    </location>
</feature>
<dbReference type="Gene3D" id="3.40.50.300">
    <property type="entry name" value="P-loop containing nucleotide triphosphate hydrolases"/>
    <property type="match status" value="2"/>
</dbReference>
<evidence type="ECO:0000259" key="9">
    <source>
        <dbReference type="Pfam" id="PF06470"/>
    </source>
</evidence>
<evidence type="ECO:0000256" key="4">
    <source>
        <dbReference type="ARBA" id="ARBA00023054"/>
    </source>
</evidence>
<evidence type="ECO:0000256" key="6">
    <source>
        <dbReference type="HAMAP-Rule" id="MF_01894"/>
    </source>
</evidence>
<dbReference type="PANTHER" id="PTHR43977">
    <property type="entry name" value="STRUCTURAL MAINTENANCE OF CHROMOSOMES PROTEIN 3"/>
    <property type="match status" value="1"/>
</dbReference>
<dbReference type="SUPFAM" id="SSF75553">
    <property type="entry name" value="Smc hinge domain"/>
    <property type="match status" value="1"/>
</dbReference>
<feature type="coiled-coil region" evidence="6">
    <location>
        <begin position="988"/>
        <end position="1015"/>
    </location>
</feature>
<evidence type="ECO:0000256" key="3">
    <source>
        <dbReference type="ARBA" id="ARBA00022840"/>
    </source>
</evidence>
<feature type="domain" description="SMC hinge" evidence="9">
    <location>
        <begin position="522"/>
        <end position="621"/>
    </location>
</feature>
<organism evidence="10 11">
    <name type="scientific">Spiribacter pallidus</name>
    <dbReference type="NCBI Taxonomy" id="1987936"/>
    <lineage>
        <taxon>Bacteria</taxon>
        <taxon>Pseudomonadati</taxon>
        <taxon>Pseudomonadota</taxon>
        <taxon>Gammaproteobacteria</taxon>
        <taxon>Chromatiales</taxon>
        <taxon>Ectothiorhodospiraceae</taxon>
        <taxon>Spiribacter</taxon>
    </lineage>
</organism>
<dbReference type="InterPro" id="IPR011890">
    <property type="entry name" value="SMC_prok"/>
</dbReference>
<evidence type="ECO:0000256" key="1">
    <source>
        <dbReference type="ARBA" id="ARBA00022490"/>
    </source>
</evidence>
<proteinExistence type="inferred from homology"/>
<dbReference type="InterPro" id="IPR024704">
    <property type="entry name" value="SMC"/>
</dbReference>
<keyword evidence="2 6" id="KW-0547">Nucleotide-binding</keyword>
<dbReference type="PIRSF" id="PIRSF005719">
    <property type="entry name" value="SMC"/>
    <property type="match status" value="1"/>
</dbReference>
<gene>
    <name evidence="6 10" type="primary">smc</name>
    <name evidence="10" type="ORF">V6X73_04870</name>
</gene>
<feature type="region of interest" description="Disordered" evidence="7">
    <location>
        <begin position="449"/>
        <end position="475"/>
    </location>
</feature>
<dbReference type="InterPro" id="IPR027417">
    <property type="entry name" value="P-loop_NTPase"/>
</dbReference>
<dbReference type="Pfam" id="PF02463">
    <property type="entry name" value="SMC_N"/>
    <property type="match status" value="1"/>
</dbReference>